<protein>
    <submittedName>
        <fullName evidence="3">Transmembrane protein</fullName>
    </submittedName>
</protein>
<dbReference type="AlphaFoldDB" id="A0A0R3RH93"/>
<dbReference type="Proteomes" id="UP000050640">
    <property type="component" value="Unplaced"/>
</dbReference>
<dbReference type="WBParaSite" id="EEL_0000080601-mRNA-1">
    <property type="protein sequence ID" value="EEL_0000080601-mRNA-1"/>
    <property type="gene ID" value="EEL_0000080601"/>
</dbReference>
<keyword evidence="1" id="KW-0472">Membrane</keyword>
<keyword evidence="1" id="KW-0812">Transmembrane</keyword>
<organism evidence="2 3">
    <name type="scientific">Elaeophora elaphi</name>
    <dbReference type="NCBI Taxonomy" id="1147741"/>
    <lineage>
        <taxon>Eukaryota</taxon>
        <taxon>Metazoa</taxon>
        <taxon>Ecdysozoa</taxon>
        <taxon>Nematoda</taxon>
        <taxon>Chromadorea</taxon>
        <taxon>Rhabditida</taxon>
        <taxon>Spirurina</taxon>
        <taxon>Spiruromorpha</taxon>
        <taxon>Filarioidea</taxon>
        <taxon>Onchocercidae</taxon>
        <taxon>Elaeophora</taxon>
    </lineage>
</organism>
<proteinExistence type="predicted"/>
<evidence type="ECO:0000313" key="3">
    <source>
        <dbReference type="WBParaSite" id="EEL_0000080601-mRNA-1"/>
    </source>
</evidence>
<keyword evidence="1" id="KW-1133">Transmembrane helix</keyword>
<sequence>MAIATICDDDQYGAANRLVLVRSIEVTKGISTSLLLNDLRCGGFHWGVSYPVIGRVKIIGIGISQLLSCGICLVFVLVHSDHKTFPICSIHCV</sequence>
<accession>A0A0R3RH93</accession>
<feature type="transmembrane region" description="Helical" evidence="1">
    <location>
        <begin position="58"/>
        <end position="78"/>
    </location>
</feature>
<evidence type="ECO:0000256" key="1">
    <source>
        <dbReference type="SAM" id="Phobius"/>
    </source>
</evidence>
<evidence type="ECO:0000313" key="2">
    <source>
        <dbReference type="Proteomes" id="UP000050640"/>
    </source>
</evidence>
<reference evidence="3" key="1">
    <citation type="submission" date="2017-02" db="UniProtKB">
        <authorList>
            <consortium name="WormBaseParasite"/>
        </authorList>
    </citation>
    <scope>IDENTIFICATION</scope>
</reference>
<name>A0A0R3RH93_9BILA</name>
<keyword evidence="2" id="KW-1185">Reference proteome</keyword>